<dbReference type="Proteomes" id="UP000789405">
    <property type="component" value="Unassembled WGS sequence"/>
</dbReference>
<dbReference type="EMBL" id="CAJVPY010046846">
    <property type="protein sequence ID" value="CAG8810860.1"/>
    <property type="molecule type" value="Genomic_DNA"/>
</dbReference>
<name>A0A9N9PDT8_9GLOM</name>
<evidence type="ECO:0000313" key="1">
    <source>
        <dbReference type="EMBL" id="CAG8810860.1"/>
    </source>
</evidence>
<proteinExistence type="predicted"/>
<dbReference type="OrthoDB" id="2441667at2759"/>
<keyword evidence="2" id="KW-1185">Reference proteome</keyword>
<reference evidence="1" key="1">
    <citation type="submission" date="2021-06" db="EMBL/GenBank/DDBJ databases">
        <authorList>
            <person name="Kallberg Y."/>
            <person name="Tangrot J."/>
            <person name="Rosling A."/>
        </authorList>
    </citation>
    <scope>NUCLEOTIDE SEQUENCE</scope>
    <source>
        <strain evidence="1">MA453B</strain>
    </source>
</reference>
<sequence>MEKKTIEKIQGVENNTILDSGERHTAKSMLTQLRQCIENKVIEKDEVPKLKTIQNWITHYTNQHHQEAAEIMARAQEKT</sequence>
<organism evidence="1 2">
    <name type="scientific">Dentiscutata erythropus</name>
    <dbReference type="NCBI Taxonomy" id="1348616"/>
    <lineage>
        <taxon>Eukaryota</taxon>
        <taxon>Fungi</taxon>
        <taxon>Fungi incertae sedis</taxon>
        <taxon>Mucoromycota</taxon>
        <taxon>Glomeromycotina</taxon>
        <taxon>Glomeromycetes</taxon>
        <taxon>Diversisporales</taxon>
        <taxon>Gigasporaceae</taxon>
        <taxon>Dentiscutata</taxon>
    </lineage>
</organism>
<protein>
    <submittedName>
        <fullName evidence="1">6128_t:CDS:1</fullName>
    </submittedName>
</protein>
<gene>
    <name evidence="1" type="ORF">DERYTH_LOCUS25365</name>
</gene>
<evidence type="ECO:0000313" key="2">
    <source>
        <dbReference type="Proteomes" id="UP000789405"/>
    </source>
</evidence>
<dbReference type="AlphaFoldDB" id="A0A9N9PDT8"/>
<accession>A0A9N9PDT8</accession>
<comment type="caution">
    <text evidence="1">The sequence shown here is derived from an EMBL/GenBank/DDBJ whole genome shotgun (WGS) entry which is preliminary data.</text>
</comment>